<evidence type="ECO:0000313" key="2">
    <source>
        <dbReference type="EMBL" id="DAD21683.1"/>
    </source>
</evidence>
<feature type="chain" id="PRO_5032314662" evidence="1">
    <location>
        <begin position="17"/>
        <end position="54"/>
    </location>
</feature>
<sequence length="54" mass="5498">MSPFAAPMAMPIPVLARALMIAGSAPYSLTFPIEVDWSSFAVAAGGGRLSATCP</sequence>
<name>A0A822XPS6_NELNU</name>
<gene>
    <name evidence="2" type="ORF">HUJ06_023146</name>
</gene>
<organism evidence="2 3">
    <name type="scientific">Nelumbo nucifera</name>
    <name type="common">Sacred lotus</name>
    <dbReference type="NCBI Taxonomy" id="4432"/>
    <lineage>
        <taxon>Eukaryota</taxon>
        <taxon>Viridiplantae</taxon>
        <taxon>Streptophyta</taxon>
        <taxon>Embryophyta</taxon>
        <taxon>Tracheophyta</taxon>
        <taxon>Spermatophyta</taxon>
        <taxon>Magnoliopsida</taxon>
        <taxon>Proteales</taxon>
        <taxon>Nelumbonaceae</taxon>
        <taxon>Nelumbo</taxon>
    </lineage>
</organism>
<keyword evidence="3" id="KW-1185">Reference proteome</keyword>
<dbReference type="EMBL" id="DUZY01000001">
    <property type="protein sequence ID" value="DAD21683.1"/>
    <property type="molecule type" value="Genomic_DNA"/>
</dbReference>
<feature type="signal peptide" evidence="1">
    <location>
        <begin position="1"/>
        <end position="16"/>
    </location>
</feature>
<dbReference type="Proteomes" id="UP000607653">
    <property type="component" value="Unassembled WGS sequence"/>
</dbReference>
<keyword evidence="1" id="KW-0732">Signal</keyword>
<evidence type="ECO:0000256" key="1">
    <source>
        <dbReference type="SAM" id="SignalP"/>
    </source>
</evidence>
<dbReference type="AlphaFoldDB" id="A0A822XPS6"/>
<protein>
    <submittedName>
        <fullName evidence="2">Uncharacterized protein</fullName>
    </submittedName>
</protein>
<evidence type="ECO:0000313" key="3">
    <source>
        <dbReference type="Proteomes" id="UP000607653"/>
    </source>
</evidence>
<comment type="caution">
    <text evidence="2">The sequence shown here is derived from an EMBL/GenBank/DDBJ whole genome shotgun (WGS) entry which is preliminary data.</text>
</comment>
<proteinExistence type="predicted"/>
<reference evidence="2 3" key="1">
    <citation type="journal article" date="2020" name="Mol. Biol. Evol.">
        <title>Distinct Expression and Methylation Patterns for Genes with Different Fates following a Single Whole-Genome Duplication in Flowering Plants.</title>
        <authorList>
            <person name="Shi T."/>
            <person name="Rahmani R.S."/>
            <person name="Gugger P.F."/>
            <person name="Wang M."/>
            <person name="Li H."/>
            <person name="Zhang Y."/>
            <person name="Li Z."/>
            <person name="Wang Q."/>
            <person name="Van de Peer Y."/>
            <person name="Marchal K."/>
            <person name="Chen J."/>
        </authorList>
    </citation>
    <scope>NUCLEOTIDE SEQUENCE [LARGE SCALE GENOMIC DNA]</scope>
    <source>
        <tissue evidence="2">Leaf</tissue>
    </source>
</reference>
<accession>A0A822XPS6</accession>